<name>A0A4S4MLL0_9APHY</name>
<sequence>MGFLCSSLLVISMLSSLALADLNVTSWSSPTSGSVYESSEVVRCVFYSNSLLEPPGFRLCVMSGNTTLDQDGTDGEGMGQGRNKCGALVFPEVIQNGTMYSSEVAMPSVNLDLQCYIALQDSRGSVATSPVFLLSPTKPQQPLHGQSLAGVVFPPALPVTDESSSSLPSRVLVYAIPLGFLGLVLLTGTSVYIYRRRRNHPTVSSLHTSRDRDGCTNDKCGDPITCAHTLRSHSRGSYTNEKTASEDARDIYTSYYARSLPHQPRQSTKAPFRPGPRRSTVPARLFKDAREADTASVSSRSSTSSERSGSSHGQGLFPTAMTYDRIASQYLQPSSQSSFAIATEAVTPPQRLHTRRGTTATRNGMERRVTHGHSGSI</sequence>
<keyword evidence="3" id="KW-0732">Signal</keyword>
<dbReference type="OrthoDB" id="3245083at2759"/>
<feature type="region of interest" description="Disordered" evidence="1">
    <location>
        <begin position="256"/>
        <end position="317"/>
    </location>
</feature>
<feature type="chain" id="PRO_5021025329" description="C2H2-type domain-containing protein" evidence="3">
    <location>
        <begin position="21"/>
        <end position="377"/>
    </location>
</feature>
<proteinExistence type="predicted"/>
<feature type="signal peptide" evidence="3">
    <location>
        <begin position="1"/>
        <end position="20"/>
    </location>
</feature>
<feature type="transmembrane region" description="Helical" evidence="2">
    <location>
        <begin position="171"/>
        <end position="194"/>
    </location>
</feature>
<evidence type="ECO:0000256" key="2">
    <source>
        <dbReference type="SAM" id="Phobius"/>
    </source>
</evidence>
<keyword evidence="5" id="KW-1185">Reference proteome</keyword>
<feature type="compositionally biased region" description="Low complexity" evidence="1">
    <location>
        <begin position="296"/>
        <end position="311"/>
    </location>
</feature>
<feature type="region of interest" description="Disordered" evidence="1">
    <location>
        <begin position="353"/>
        <end position="377"/>
    </location>
</feature>
<accession>A0A4S4MLL0</accession>
<evidence type="ECO:0000313" key="5">
    <source>
        <dbReference type="Proteomes" id="UP000308730"/>
    </source>
</evidence>
<evidence type="ECO:0000256" key="3">
    <source>
        <dbReference type="SAM" id="SignalP"/>
    </source>
</evidence>
<evidence type="ECO:0000256" key="1">
    <source>
        <dbReference type="SAM" id="MobiDB-lite"/>
    </source>
</evidence>
<organism evidence="4 5">
    <name type="scientific">Antrodiella citrinella</name>
    <dbReference type="NCBI Taxonomy" id="2447956"/>
    <lineage>
        <taxon>Eukaryota</taxon>
        <taxon>Fungi</taxon>
        <taxon>Dikarya</taxon>
        <taxon>Basidiomycota</taxon>
        <taxon>Agaricomycotina</taxon>
        <taxon>Agaricomycetes</taxon>
        <taxon>Polyporales</taxon>
        <taxon>Steccherinaceae</taxon>
        <taxon>Antrodiella</taxon>
    </lineage>
</organism>
<protein>
    <recommendedName>
        <fullName evidence="6">C2H2-type domain-containing protein</fullName>
    </recommendedName>
</protein>
<keyword evidence="2" id="KW-1133">Transmembrane helix</keyword>
<dbReference type="Proteomes" id="UP000308730">
    <property type="component" value="Unassembled WGS sequence"/>
</dbReference>
<keyword evidence="2" id="KW-0472">Membrane</keyword>
<dbReference type="AlphaFoldDB" id="A0A4S4MLL0"/>
<evidence type="ECO:0008006" key="6">
    <source>
        <dbReference type="Google" id="ProtNLM"/>
    </source>
</evidence>
<gene>
    <name evidence="4" type="ORF">EUX98_g7395</name>
</gene>
<keyword evidence="2" id="KW-0812">Transmembrane</keyword>
<comment type="caution">
    <text evidence="4">The sequence shown here is derived from an EMBL/GenBank/DDBJ whole genome shotgun (WGS) entry which is preliminary data.</text>
</comment>
<dbReference type="EMBL" id="SGPM01000310">
    <property type="protein sequence ID" value="THH26792.1"/>
    <property type="molecule type" value="Genomic_DNA"/>
</dbReference>
<reference evidence="4 5" key="1">
    <citation type="submission" date="2019-02" db="EMBL/GenBank/DDBJ databases">
        <title>Genome sequencing of the rare red list fungi Antrodiella citrinella (Flaviporus citrinellus).</title>
        <authorList>
            <person name="Buettner E."/>
            <person name="Kellner H."/>
        </authorList>
    </citation>
    <scope>NUCLEOTIDE SEQUENCE [LARGE SCALE GENOMIC DNA]</scope>
    <source>
        <strain evidence="4 5">DSM 108506</strain>
    </source>
</reference>
<evidence type="ECO:0000313" key="4">
    <source>
        <dbReference type="EMBL" id="THH26792.1"/>
    </source>
</evidence>